<reference evidence="8 9" key="1">
    <citation type="submission" date="2018-10" db="EMBL/GenBank/DDBJ databases">
        <title>Genomic Encyclopedia of Archaeal and Bacterial Type Strains, Phase II (KMG-II): from individual species to whole genera.</title>
        <authorList>
            <person name="Goeker M."/>
        </authorList>
    </citation>
    <scope>NUCLEOTIDE SEQUENCE [LARGE SCALE GENOMIC DNA]</scope>
    <source>
        <strain evidence="8 9">NSB1</strain>
    </source>
</reference>
<name>A0A495WIP1_9BACT</name>
<protein>
    <recommendedName>
        <fullName evidence="5">Ribosome maturation factor RimM</fullName>
    </recommendedName>
</protein>
<organism evidence="8 9">
    <name type="scientific">Coprobacter fastidiosus NSB1 = JCM 33896</name>
    <dbReference type="NCBI Taxonomy" id="1349822"/>
    <lineage>
        <taxon>Bacteria</taxon>
        <taxon>Pseudomonadati</taxon>
        <taxon>Bacteroidota</taxon>
        <taxon>Bacteroidia</taxon>
        <taxon>Bacteroidales</taxon>
        <taxon>Barnesiellaceae</taxon>
        <taxon>Coprobacter</taxon>
    </lineage>
</organism>
<gene>
    <name evidence="5" type="primary">rimM</name>
    <name evidence="8" type="ORF">BC742_0201</name>
</gene>
<dbReference type="GO" id="GO:0043022">
    <property type="term" value="F:ribosome binding"/>
    <property type="evidence" value="ECO:0007669"/>
    <property type="project" value="InterPro"/>
</dbReference>
<comment type="subcellular location">
    <subcellularLocation>
        <location evidence="5">Cytoplasm</location>
    </subcellularLocation>
</comment>
<dbReference type="GO" id="GO:0005737">
    <property type="term" value="C:cytoplasm"/>
    <property type="evidence" value="ECO:0007669"/>
    <property type="project" value="UniProtKB-SubCell"/>
</dbReference>
<dbReference type="RefSeq" id="WP_009316767.1">
    <property type="nucleotide sequence ID" value="NZ_KI440778.1"/>
</dbReference>
<comment type="similarity">
    <text evidence="5">Belongs to the RimM family.</text>
</comment>
<dbReference type="GO" id="GO:0005840">
    <property type="term" value="C:ribosome"/>
    <property type="evidence" value="ECO:0007669"/>
    <property type="project" value="InterPro"/>
</dbReference>
<evidence type="ECO:0000256" key="3">
    <source>
        <dbReference type="ARBA" id="ARBA00022552"/>
    </source>
</evidence>
<evidence type="ECO:0000313" key="8">
    <source>
        <dbReference type="EMBL" id="RKT61160.1"/>
    </source>
</evidence>
<dbReference type="OrthoDB" id="9810331at2"/>
<dbReference type="GO" id="GO:0006364">
    <property type="term" value="P:rRNA processing"/>
    <property type="evidence" value="ECO:0007669"/>
    <property type="project" value="UniProtKB-UniRule"/>
</dbReference>
<dbReference type="AlphaFoldDB" id="A0A495WIP1"/>
<dbReference type="SUPFAM" id="SSF50447">
    <property type="entry name" value="Translation proteins"/>
    <property type="match status" value="1"/>
</dbReference>
<evidence type="ECO:0000256" key="5">
    <source>
        <dbReference type="HAMAP-Rule" id="MF_00014"/>
    </source>
</evidence>
<dbReference type="HAMAP" id="MF_00014">
    <property type="entry name" value="Ribosome_mat_RimM"/>
    <property type="match status" value="1"/>
</dbReference>
<keyword evidence="9" id="KW-1185">Reference proteome</keyword>
<comment type="subunit">
    <text evidence="5">Binds ribosomal protein uS19.</text>
</comment>
<dbReference type="InterPro" id="IPR009000">
    <property type="entry name" value="Transl_B-barrel_sf"/>
</dbReference>
<evidence type="ECO:0000256" key="1">
    <source>
        <dbReference type="ARBA" id="ARBA00022490"/>
    </source>
</evidence>
<evidence type="ECO:0000259" key="7">
    <source>
        <dbReference type="Pfam" id="PF24986"/>
    </source>
</evidence>
<dbReference type="PANTHER" id="PTHR33692:SF1">
    <property type="entry name" value="RIBOSOME MATURATION FACTOR RIMM"/>
    <property type="match status" value="1"/>
</dbReference>
<dbReference type="Gene3D" id="2.40.30.60">
    <property type="entry name" value="RimM"/>
    <property type="match status" value="1"/>
</dbReference>
<keyword evidence="1 5" id="KW-0963">Cytoplasm</keyword>
<comment type="domain">
    <text evidence="5">The PRC barrel domain binds ribosomal protein uS19.</text>
</comment>
<dbReference type="Gene3D" id="2.30.30.240">
    <property type="entry name" value="PRC-barrel domain"/>
    <property type="match status" value="1"/>
</dbReference>
<accession>A0A495WIP1</accession>
<dbReference type="Pfam" id="PF24986">
    <property type="entry name" value="PRC_RimM"/>
    <property type="match status" value="1"/>
</dbReference>
<comment type="function">
    <text evidence="5">An accessory protein needed during the final step in the assembly of 30S ribosomal subunit, possibly for assembly of the head region. Essential for efficient processing of 16S rRNA. May be needed both before and after RbfA during the maturation of 16S rRNA. It has affinity for free ribosomal 30S subunits but not for 70S ribosomes.</text>
</comment>
<keyword evidence="2 5" id="KW-0690">Ribosome biogenesis</keyword>
<dbReference type="NCBIfam" id="TIGR02273">
    <property type="entry name" value="16S_RimM"/>
    <property type="match status" value="1"/>
</dbReference>
<dbReference type="InterPro" id="IPR056792">
    <property type="entry name" value="PRC_RimM"/>
</dbReference>
<comment type="caution">
    <text evidence="8">The sequence shown here is derived from an EMBL/GenBank/DDBJ whole genome shotgun (WGS) entry which is preliminary data.</text>
</comment>
<keyword evidence="3 5" id="KW-0698">rRNA processing</keyword>
<feature type="domain" description="RimM N-terminal" evidence="6">
    <location>
        <begin position="10"/>
        <end position="90"/>
    </location>
</feature>
<dbReference type="GeneID" id="92927358"/>
<proteinExistence type="inferred from homology"/>
<feature type="domain" description="Ribosome maturation factor RimM PRC barrel" evidence="7">
    <location>
        <begin position="106"/>
        <end position="170"/>
    </location>
</feature>
<dbReference type="SUPFAM" id="SSF50346">
    <property type="entry name" value="PRC-barrel domain"/>
    <property type="match status" value="1"/>
</dbReference>
<dbReference type="GO" id="GO:0042274">
    <property type="term" value="P:ribosomal small subunit biogenesis"/>
    <property type="evidence" value="ECO:0007669"/>
    <property type="project" value="UniProtKB-UniRule"/>
</dbReference>
<dbReference type="Pfam" id="PF01782">
    <property type="entry name" value="RimM"/>
    <property type="match status" value="1"/>
</dbReference>
<evidence type="ECO:0000256" key="2">
    <source>
        <dbReference type="ARBA" id="ARBA00022517"/>
    </source>
</evidence>
<dbReference type="InterPro" id="IPR011033">
    <property type="entry name" value="PRC_barrel-like_sf"/>
</dbReference>
<dbReference type="InterPro" id="IPR002676">
    <property type="entry name" value="RimM_N"/>
</dbReference>
<keyword evidence="4 5" id="KW-0143">Chaperone</keyword>
<evidence type="ECO:0000259" key="6">
    <source>
        <dbReference type="Pfam" id="PF01782"/>
    </source>
</evidence>
<dbReference type="InterPro" id="IPR011961">
    <property type="entry name" value="RimM"/>
</dbReference>
<dbReference type="InterPro" id="IPR036976">
    <property type="entry name" value="RimM_N_sf"/>
</dbReference>
<dbReference type="PANTHER" id="PTHR33692">
    <property type="entry name" value="RIBOSOME MATURATION FACTOR RIMM"/>
    <property type="match status" value="1"/>
</dbReference>
<dbReference type="EMBL" id="RBXN01000001">
    <property type="protein sequence ID" value="RKT61160.1"/>
    <property type="molecule type" value="Genomic_DNA"/>
</dbReference>
<evidence type="ECO:0000313" key="9">
    <source>
        <dbReference type="Proteomes" id="UP000269493"/>
    </source>
</evidence>
<evidence type="ECO:0000256" key="4">
    <source>
        <dbReference type="ARBA" id="ARBA00023186"/>
    </source>
</evidence>
<dbReference type="Proteomes" id="UP000269493">
    <property type="component" value="Unassembled WGS sequence"/>
</dbReference>
<sequence>MITREELIKIGQFNKPHGIHGEISLSFTDDVFDRTDCPYIVCEIDGIFVPFYIEEYRFKSEMTALFKLEDVDTDSDARVFTNLDVYFPKSYLEMEGEDYIAPGDYFLGYTVVDKHHGILGKIVHIDDSTINTLFVVDRDASELLIPANDDFVISVDKENKIIKMNIPDGLLNL</sequence>